<proteinExistence type="predicted"/>
<gene>
    <name evidence="1" type="ORF">T265_10248</name>
</gene>
<dbReference type="CTD" id="20324416"/>
<sequence>MTINGDGMRSHANVTFQGYMQRNLPPEQCHWEDPPGLLKELRVLADADSPCFSKQIVTSSATAAASWNLRPALPSESDDSLICESFLSPFDIHPLSDVDFSICNLATSAFSVCASAASDLA</sequence>
<keyword evidence="2" id="KW-1185">Reference proteome</keyword>
<name>A0A074Z2Y6_OPIVI</name>
<accession>A0A074Z2Y6</accession>
<evidence type="ECO:0000313" key="2">
    <source>
        <dbReference type="Proteomes" id="UP000054324"/>
    </source>
</evidence>
<dbReference type="RefSeq" id="XP_009174830.1">
    <property type="nucleotide sequence ID" value="XM_009176566.1"/>
</dbReference>
<protein>
    <submittedName>
        <fullName evidence="1">Uncharacterized protein</fullName>
    </submittedName>
</protein>
<dbReference type="Proteomes" id="UP000054324">
    <property type="component" value="Unassembled WGS sequence"/>
</dbReference>
<dbReference type="KEGG" id="ovi:T265_10248"/>
<organism evidence="1 2">
    <name type="scientific">Opisthorchis viverrini</name>
    <name type="common">Southeast Asian liver fluke</name>
    <dbReference type="NCBI Taxonomy" id="6198"/>
    <lineage>
        <taxon>Eukaryota</taxon>
        <taxon>Metazoa</taxon>
        <taxon>Spiralia</taxon>
        <taxon>Lophotrochozoa</taxon>
        <taxon>Platyhelminthes</taxon>
        <taxon>Trematoda</taxon>
        <taxon>Digenea</taxon>
        <taxon>Opisthorchiida</taxon>
        <taxon>Opisthorchiata</taxon>
        <taxon>Opisthorchiidae</taxon>
        <taxon>Opisthorchis</taxon>
    </lineage>
</organism>
<reference evidence="1 2" key="1">
    <citation type="submission" date="2013-11" db="EMBL/GenBank/DDBJ databases">
        <title>Opisthorchis viverrini - life in the bile duct.</title>
        <authorList>
            <person name="Young N.D."/>
            <person name="Nagarajan N."/>
            <person name="Lin S.J."/>
            <person name="Korhonen P.K."/>
            <person name="Jex A.R."/>
            <person name="Hall R.S."/>
            <person name="Safavi-Hemami H."/>
            <person name="Kaewkong W."/>
            <person name="Bertrand D."/>
            <person name="Gao S."/>
            <person name="Seet Q."/>
            <person name="Wongkham S."/>
            <person name="Teh B.T."/>
            <person name="Wongkham C."/>
            <person name="Intapan P.M."/>
            <person name="Maleewong W."/>
            <person name="Yang X."/>
            <person name="Hu M."/>
            <person name="Wang Z."/>
            <person name="Hofmann A."/>
            <person name="Sternberg P.W."/>
            <person name="Tan P."/>
            <person name="Wang J."/>
            <person name="Gasser R.B."/>
        </authorList>
    </citation>
    <scope>NUCLEOTIDE SEQUENCE [LARGE SCALE GENOMIC DNA]</scope>
</reference>
<dbReference type="GeneID" id="20324416"/>
<dbReference type="EMBL" id="KL596968">
    <property type="protein sequence ID" value="KER21431.1"/>
    <property type="molecule type" value="Genomic_DNA"/>
</dbReference>
<evidence type="ECO:0000313" key="1">
    <source>
        <dbReference type="EMBL" id="KER21431.1"/>
    </source>
</evidence>
<dbReference type="AlphaFoldDB" id="A0A074Z2Y6"/>